<dbReference type="Pfam" id="PF00488">
    <property type="entry name" value="MutS_V"/>
    <property type="match status" value="1"/>
</dbReference>
<dbReference type="SUPFAM" id="SSF52540">
    <property type="entry name" value="P-loop containing nucleoside triphosphate hydrolases"/>
    <property type="match status" value="1"/>
</dbReference>
<dbReference type="SMART" id="SM00534">
    <property type="entry name" value="MUTSac"/>
    <property type="match status" value="1"/>
</dbReference>
<evidence type="ECO:0000256" key="4">
    <source>
        <dbReference type="ARBA" id="ARBA00022840"/>
    </source>
</evidence>
<dbReference type="PANTHER" id="PTHR48466:SF2">
    <property type="entry name" value="OS10G0509000 PROTEIN"/>
    <property type="match status" value="1"/>
</dbReference>
<dbReference type="GO" id="GO:0003690">
    <property type="term" value="F:double-stranded DNA binding"/>
    <property type="evidence" value="ECO:0000318"/>
    <property type="project" value="GO_Central"/>
</dbReference>
<dbReference type="InterPro" id="IPR027417">
    <property type="entry name" value="P-loop_NTPase"/>
</dbReference>
<accession>W1PJL5</accession>
<dbReference type="GO" id="GO:0030983">
    <property type="term" value="F:mismatched DNA binding"/>
    <property type="evidence" value="ECO:0007669"/>
    <property type="project" value="InterPro"/>
</dbReference>
<dbReference type="Gene3D" id="3.40.50.300">
    <property type="entry name" value="P-loop containing nucleotide triphosphate hydrolases"/>
    <property type="match status" value="1"/>
</dbReference>
<dbReference type="GO" id="GO:0004519">
    <property type="term" value="F:endonuclease activity"/>
    <property type="evidence" value="ECO:0007669"/>
    <property type="project" value="InterPro"/>
</dbReference>
<dbReference type="Gramene" id="ERN08188">
    <property type="protein sequence ID" value="ERN08188"/>
    <property type="gene ID" value="AMTR_s00018p00168540"/>
</dbReference>
<dbReference type="STRING" id="13333.W1PJL5"/>
<dbReference type="InterPro" id="IPR036187">
    <property type="entry name" value="DNA_mismatch_repair_MutS_sf"/>
</dbReference>
<keyword evidence="1" id="KW-0699">rRNA-binding</keyword>
<dbReference type="AlphaFoldDB" id="W1PJL5"/>
<sequence>MISTALSVNLGGSIDVFRCTRTSWSISRASLNLPGVSLSRQKFSSTSLSKKSDVVLLQNKLQTRLTPLTPVELDSLRVLEWHKLCDCVAAFAGTIYGKVLLKDLLFKLNVSYEESLALQSETNAAVEMLKFGVGGMDFSTLDVVEVESAIDSASRGSIVNGHEAMALVNLLRFSSSLQVCIKAAIKEDIEWYRRFMPLSDLINEMVINQDFVKFVLQVVDEDGNVKDSASSDLRRSRNQVRLLERKLHELMDTLLRNEMNGASSREMINIDGRWCIKGNINQPTSFQGLLLSLGSGADSYLEPISAIPLNDDLAQAKALVVKAEQEVLSKISEKMRHGLDGIRSLLESIILLDAITARAKYSLAFGGTCPDLFCMESKGDCSESFPQDGISGTSSSYSYGREWTIHLLEAYHPLLLHQHQESIKNAKKDVNEAAGELRRRRFQSEKITSQENLDDLLRSLKSRVTELEAAHPIPVDFLVYKETKVLVITGPNTGGKTISLKTIGLASLMAKAGLYVLASEPARIPWFDSVLADIGDEQSLTQSLSTFSGHLKQIHGILMRLTNNSLVLLDEVGAGTNPLEGAALAMALLESLAESAQLTLATTHHGELKTLKYSNNKFENACVEFDEANLKPTYKILWGVPGRSNAINIAERLGLPHSILNCARELYGTASAEINKVIIDMEKYKQDFQRGVQDSQHSLVLSKELYDKLVEVNHKITELCLIQRQRKIQEISEYAAGARSILHDKLRRFRVSAAQLSHDSRVADLGKNRTQPTQPSSMQLANVEEMRKPEVGKMVHVPALGKRVKVVNVDVSKEEIIVQTHSMKLRLRFCDVKAA</sequence>
<dbReference type="Proteomes" id="UP000017836">
    <property type="component" value="Unassembled WGS sequence"/>
</dbReference>
<evidence type="ECO:0000256" key="6">
    <source>
        <dbReference type="ARBA" id="ARBA00023125"/>
    </source>
</evidence>
<evidence type="ECO:0000256" key="5">
    <source>
        <dbReference type="ARBA" id="ARBA00022884"/>
    </source>
</evidence>
<dbReference type="GO" id="GO:0019843">
    <property type="term" value="F:rRNA binding"/>
    <property type="evidence" value="ECO:0007669"/>
    <property type="project" value="UniProtKB-KW"/>
</dbReference>
<keyword evidence="6" id="KW-0238">DNA-binding</keyword>
<dbReference type="PROSITE" id="PS00486">
    <property type="entry name" value="DNA_MISMATCH_REPAIR_2"/>
    <property type="match status" value="1"/>
</dbReference>
<evidence type="ECO:0000256" key="7">
    <source>
        <dbReference type="SAM" id="Coils"/>
    </source>
</evidence>
<keyword evidence="4" id="KW-0067">ATP-binding</keyword>
<dbReference type="SUPFAM" id="SSF48334">
    <property type="entry name" value="DNA repair protein MutS, domain III"/>
    <property type="match status" value="1"/>
</dbReference>
<dbReference type="InterPro" id="IPR005747">
    <property type="entry name" value="MutS2"/>
</dbReference>
<dbReference type="SMART" id="SM00533">
    <property type="entry name" value="MUTSd"/>
    <property type="match status" value="1"/>
</dbReference>
<organism evidence="9 10">
    <name type="scientific">Amborella trichopoda</name>
    <dbReference type="NCBI Taxonomy" id="13333"/>
    <lineage>
        <taxon>Eukaryota</taxon>
        <taxon>Viridiplantae</taxon>
        <taxon>Streptophyta</taxon>
        <taxon>Embryophyta</taxon>
        <taxon>Tracheophyta</taxon>
        <taxon>Spermatophyta</taxon>
        <taxon>Magnoliopsida</taxon>
        <taxon>Amborellales</taxon>
        <taxon>Amborellaceae</taxon>
        <taxon>Amborella</taxon>
    </lineage>
</organism>
<evidence type="ECO:0000256" key="2">
    <source>
        <dbReference type="ARBA" id="ARBA00022741"/>
    </source>
</evidence>
<dbReference type="HOGENOM" id="CLU_011252_1_0_1"/>
<dbReference type="OrthoDB" id="1924787at2759"/>
<dbReference type="KEGG" id="atr:18436430"/>
<evidence type="ECO:0000313" key="9">
    <source>
        <dbReference type="EMBL" id="ERN08188.1"/>
    </source>
</evidence>
<evidence type="ECO:0000313" key="10">
    <source>
        <dbReference type="Proteomes" id="UP000017836"/>
    </source>
</evidence>
<keyword evidence="3" id="KW-0378">Hydrolase</keyword>
<keyword evidence="5" id="KW-0694">RNA-binding</keyword>
<dbReference type="eggNOG" id="ENOG502QT8G">
    <property type="taxonomic scope" value="Eukaryota"/>
</dbReference>
<dbReference type="GO" id="GO:0140664">
    <property type="term" value="F:ATP-dependent DNA damage sensor activity"/>
    <property type="evidence" value="ECO:0007669"/>
    <property type="project" value="InterPro"/>
</dbReference>
<dbReference type="GO" id="GO:0006298">
    <property type="term" value="P:mismatch repair"/>
    <property type="evidence" value="ECO:0007669"/>
    <property type="project" value="InterPro"/>
</dbReference>
<name>W1PJL5_AMBTC</name>
<dbReference type="GO" id="GO:0045910">
    <property type="term" value="P:negative regulation of DNA recombination"/>
    <property type="evidence" value="ECO:0007669"/>
    <property type="project" value="InterPro"/>
</dbReference>
<dbReference type="GO" id="GO:0016887">
    <property type="term" value="F:ATP hydrolysis activity"/>
    <property type="evidence" value="ECO:0007669"/>
    <property type="project" value="InterPro"/>
</dbReference>
<evidence type="ECO:0000256" key="1">
    <source>
        <dbReference type="ARBA" id="ARBA00022730"/>
    </source>
</evidence>
<dbReference type="OMA" id="FMPLSQM"/>
<feature type="coiled-coil region" evidence="7">
    <location>
        <begin position="416"/>
        <end position="470"/>
    </location>
</feature>
<dbReference type="FunFam" id="3.40.50.300:FF:000830">
    <property type="entry name" value="Endonuclease MutS2"/>
    <property type="match status" value="1"/>
</dbReference>
<feature type="coiled-coil region" evidence="7">
    <location>
        <begin position="226"/>
        <end position="253"/>
    </location>
</feature>
<dbReference type="InterPro" id="IPR007696">
    <property type="entry name" value="DNA_mismatch_repair_MutS_core"/>
</dbReference>
<keyword evidence="7" id="KW-0175">Coiled coil</keyword>
<feature type="domain" description="DNA mismatch repair proteins mutS family" evidence="8">
    <location>
        <begin position="565"/>
        <end position="581"/>
    </location>
</feature>
<evidence type="ECO:0000259" key="8">
    <source>
        <dbReference type="PROSITE" id="PS00486"/>
    </source>
</evidence>
<dbReference type="InterPro" id="IPR045076">
    <property type="entry name" value="MutS"/>
</dbReference>
<dbReference type="PIRSF" id="PIRSF005814">
    <property type="entry name" value="MutS_YshD"/>
    <property type="match status" value="1"/>
</dbReference>
<dbReference type="GO" id="GO:0005524">
    <property type="term" value="F:ATP binding"/>
    <property type="evidence" value="ECO:0007669"/>
    <property type="project" value="UniProtKB-KW"/>
</dbReference>
<keyword evidence="10" id="KW-1185">Reference proteome</keyword>
<dbReference type="EMBL" id="KI393569">
    <property type="protein sequence ID" value="ERN08188.1"/>
    <property type="molecule type" value="Genomic_DNA"/>
</dbReference>
<reference evidence="10" key="1">
    <citation type="journal article" date="2013" name="Science">
        <title>The Amborella genome and the evolution of flowering plants.</title>
        <authorList>
            <consortium name="Amborella Genome Project"/>
        </authorList>
    </citation>
    <scope>NUCLEOTIDE SEQUENCE [LARGE SCALE GENOMIC DNA]</scope>
</reference>
<evidence type="ECO:0000256" key="3">
    <source>
        <dbReference type="ARBA" id="ARBA00022801"/>
    </source>
</evidence>
<dbReference type="PANTHER" id="PTHR48466">
    <property type="entry name" value="OS10G0509000 PROTEIN-RELATED"/>
    <property type="match status" value="1"/>
</dbReference>
<proteinExistence type="predicted"/>
<dbReference type="InterPro" id="IPR000432">
    <property type="entry name" value="DNA_mismatch_repair_MutS_C"/>
</dbReference>
<protein>
    <recommendedName>
        <fullName evidence="8">DNA mismatch repair proteins mutS family domain-containing protein</fullName>
    </recommendedName>
</protein>
<gene>
    <name evidence="9" type="ORF">AMTR_s00018p00168540</name>
</gene>
<keyword evidence="2" id="KW-0547">Nucleotide-binding</keyword>